<proteinExistence type="predicted"/>
<dbReference type="EMBL" id="JAVHJS010000025">
    <property type="protein sequence ID" value="KAK2816161.1"/>
    <property type="molecule type" value="Genomic_DNA"/>
</dbReference>
<evidence type="ECO:0000313" key="2">
    <source>
        <dbReference type="Proteomes" id="UP001187315"/>
    </source>
</evidence>
<keyword evidence="2" id="KW-1185">Reference proteome</keyword>
<comment type="caution">
    <text evidence="1">The sequence shown here is derived from an EMBL/GenBank/DDBJ whole genome shotgun (WGS) entry which is preliminary data.</text>
</comment>
<reference evidence="1" key="1">
    <citation type="submission" date="2023-08" db="EMBL/GenBank/DDBJ databases">
        <title>Pelteobagrus vachellii genome.</title>
        <authorList>
            <person name="Liu H."/>
        </authorList>
    </citation>
    <scope>NUCLEOTIDE SEQUENCE</scope>
    <source>
        <strain evidence="1">PRFRI_2022a</strain>
        <tissue evidence="1">Muscle</tissue>
    </source>
</reference>
<evidence type="ECO:0000313" key="1">
    <source>
        <dbReference type="EMBL" id="KAK2816161.1"/>
    </source>
</evidence>
<protein>
    <submittedName>
        <fullName evidence="1">Uncharacterized protein</fullName>
    </submittedName>
</protein>
<name>A0AA88IMT2_TACVA</name>
<organism evidence="1 2">
    <name type="scientific">Tachysurus vachellii</name>
    <name type="common">Darkbarbel catfish</name>
    <name type="synonym">Pelteobagrus vachellii</name>
    <dbReference type="NCBI Taxonomy" id="175792"/>
    <lineage>
        <taxon>Eukaryota</taxon>
        <taxon>Metazoa</taxon>
        <taxon>Chordata</taxon>
        <taxon>Craniata</taxon>
        <taxon>Vertebrata</taxon>
        <taxon>Euteleostomi</taxon>
        <taxon>Actinopterygii</taxon>
        <taxon>Neopterygii</taxon>
        <taxon>Teleostei</taxon>
        <taxon>Ostariophysi</taxon>
        <taxon>Siluriformes</taxon>
        <taxon>Bagridae</taxon>
        <taxon>Tachysurus</taxon>
    </lineage>
</organism>
<gene>
    <name evidence="1" type="ORF">Q7C36_022432</name>
</gene>
<accession>A0AA88IMT2</accession>
<dbReference type="AlphaFoldDB" id="A0AA88IMT2"/>
<dbReference type="Proteomes" id="UP001187315">
    <property type="component" value="Unassembled WGS sequence"/>
</dbReference>
<sequence>MSRIALSRNRCKASWQQPIQGLREMLIDGHIVALVYPGSVPELARSLADEPRAYTRVEDVHCVFYTPGVETSDITSVV</sequence>